<feature type="domain" description="Glucagon / GIP / secretin / VIP family" evidence="5">
    <location>
        <begin position="88"/>
        <end position="114"/>
    </location>
</feature>
<keyword evidence="4" id="KW-0812">Transmembrane</keyword>
<evidence type="ECO:0000256" key="1">
    <source>
        <dbReference type="ARBA" id="ARBA00004613"/>
    </source>
</evidence>
<evidence type="ECO:0000256" key="4">
    <source>
        <dbReference type="SAM" id="Phobius"/>
    </source>
</evidence>
<dbReference type="InterPro" id="IPR000532">
    <property type="entry name" value="Glucagon_GIP_secretin_VIP"/>
</dbReference>
<comment type="similarity">
    <text evidence="2">Belongs to the glucagon family.</text>
</comment>
<keyword evidence="7" id="KW-1185">Reference proteome</keyword>
<evidence type="ECO:0000313" key="6">
    <source>
        <dbReference type="EMBL" id="CAJ0944955.1"/>
    </source>
</evidence>
<comment type="caution">
    <text evidence="6">The sequence shown here is derived from an EMBL/GenBank/DDBJ whole genome shotgun (WGS) entry which is preliminary data.</text>
</comment>
<name>A0ABN9LLE0_9NEOB</name>
<evidence type="ECO:0000313" key="7">
    <source>
        <dbReference type="Proteomes" id="UP001176940"/>
    </source>
</evidence>
<proteinExistence type="inferred from homology"/>
<gene>
    <name evidence="6" type="ORF">RIMI_LOCUS10644291</name>
</gene>
<evidence type="ECO:0000256" key="2">
    <source>
        <dbReference type="ARBA" id="ARBA00008369"/>
    </source>
</evidence>
<dbReference type="SMART" id="SM00070">
    <property type="entry name" value="GLUCA"/>
    <property type="match status" value="1"/>
</dbReference>
<dbReference type="EMBL" id="CAUEEQ010023225">
    <property type="protein sequence ID" value="CAJ0944955.1"/>
    <property type="molecule type" value="Genomic_DNA"/>
</dbReference>
<dbReference type="Proteomes" id="UP001176940">
    <property type="component" value="Unassembled WGS sequence"/>
</dbReference>
<protein>
    <recommendedName>
        <fullName evidence="5">Glucagon / GIP / secretin / VIP family domain-containing protein</fullName>
    </recommendedName>
</protein>
<keyword evidence="4" id="KW-1133">Transmembrane helix</keyword>
<evidence type="ECO:0000259" key="5">
    <source>
        <dbReference type="SMART" id="SM00070"/>
    </source>
</evidence>
<accession>A0ABN9LLE0</accession>
<sequence>MKYGTVPNNAPIVSTTSINREMSVVSFLLSSSKTSSEASEKQSFVSRNVTLISFRIMPVTMVFKALMVLVFFLQLSCSSSLSGRTRRHVDGMFTSEFSRARGSAAIRKIINSAIAGKRDVEENSYRPESTNLNLRADSPALSGLTYKMASESSRLEDKSPNDVTDGQLCSAILDLLYRAPYPSQQQHRIQVTKPNTFD</sequence>
<keyword evidence="4" id="KW-0472">Membrane</keyword>
<reference evidence="6" key="1">
    <citation type="submission" date="2023-07" db="EMBL/GenBank/DDBJ databases">
        <authorList>
            <person name="Stuckert A."/>
        </authorList>
    </citation>
    <scope>NUCLEOTIDE SEQUENCE</scope>
</reference>
<feature type="transmembrane region" description="Helical" evidence="4">
    <location>
        <begin position="56"/>
        <end position="77"/>
    </location>
</feature>
<evidence type="ECO:0000256" key="3">
    <source>
        <dbReference type="ARBA" id="ARBA00022525"/>
    </source>
</evidence>
<keyword evidence="3" id="KW-0964">Secreted</keyword>
<organism evidence="6 7">
    <name type="scientific">Ranitomeya imitator</name>
    <name type="common">mimic poison frog</name>
    <dbReference type="NCBI Taxonomy" id="111125"/>
    <lineage>
        <taxon>Eukaryota</taxon>
        <taxon>Metazoa</taxon>
        <taxon>Chordata</taxon>
        <taxon>Craniata</taxon>
        <taxon>Vertebrata</taxon>
        <taxon>Euteleostomi</taxon>
        <taxon>Amphibia</taxon>
        <taxon>Batrachia</taxon>
        <taxon>Anura</taxon>
        <taxon>Neobatrachia</taxon>
        <taxon>Hyloidea</taxon>
        <taxon>Dendrobatidae</taxon>
        <taxon>Dendrobatinae</taxon>
        <taxon>Ranitomeya</taxon>
    </lineage>
</organism>
<comment type="subcellular location">
    <subcellularLocation>
        <location evidence="1">Secreted</location>
    </subcellularLocation>
</comment>